<dbReference type="PANTHER" id="PTHR30055:SF234">
    <property type="entry name" value="HTH-TYPE TRANSCRIPTIONAL REGULATOR BETI"/>
    <property type="match status" value="1"/>
</dbReference>
<dbReference type="Pfam" id="PF00440">
    <property type="entry name" value="TetR_N"/>
    <property type="match status" value="1"/>
</dbReference>
<evidence type="ECO:0000313" key="7">
    <source>
        <dbReference type="Proteomes" id="UP001500393"/>
    </source>
</evidence>
<feature type="DNA-binding region" description="H-T-H motif" evidence="4">
    <location>
        <begin position="38"/>
        <end position="57"/>
    </location>
</feature>
<protein>
    <submittedName>
        <fullName evidence="6">TetR/AcrR family transcriptional regulator</fullName>
    </submittedName>
</protein>
<dbReference type="InterPro" id="IPR036271">
    <property type="entry name" value="Tet_transcr_reg_TetR-rel_C_sf"/>
</dbReference>
<evidence type="ECO:0000259" key="5">
    <source>
        <dbReference type="PROSITE" id="PS50977"/>
    </source>
</evidence>
<dbReference type="PROSITE" id="PS50977">
    <property type="entry name" value="HTH_TETR_2"/>
    <property type="match status" value="1"/>
</dbReference>
<evidence type="ECO:0000313" key="6">
    <source>
        <dbReference type="EMBL" id="GAA1602883.1"/>
    </source>
</evidence>
<gene>
    <name evidence="6" type="ORF">GCM10009789_66130</name>
</gene>
<evidence type="ECO:0000256" key="2">
    <source>
        <dbReference type="ARBA" id="ARBA00023125"/>
    </source>
</evidence>
<dbReference type="Proteomes" id="UP001500393">
    <property type="component" value="Unassembled WGS sequence"/>
</dbReference>
<feature type="domain" description="HTH tetR-type" evidence="5">
    <location>
        <begin position="17"/>
        <end position="75"/>
    </location>
</feature>
<accession>A0ABP4Q857</accession>
<evidence type="ECO:0000256" key="3">
    <source>
        <dbReference type="ARBA" id="ARBA00023163"/>
    </source>
</evidence>
<keyword evidence="1" id="KW-0805">Transcription regulation</keyword>
<evidence type="ECO:0000256" key="4">
    <source>
        <dbReference type="PROSITE-ProRule" id="PRU00335"/>
    </source>
</evidence>
<comment type="caution">
    <text evidence="6">The sequence shown here is derived from an EMBL/GenBank/DDBJ whole genome shotgun (WGS) entry which is preliminary data.</text>
</comment>
<dbReference type="EMBL" id="BAAAOS010000053">
    <property type="protein sequence ID" value="GAA1602883.1"/>
    <property type="molecule type" value="Genomic_DNA"/>
</dbReference>
<dbReference type="SUPFAM" id="SSF46689">
    <property type="entry name" value="Homeodomain-like"/>
    <property type="match status" value="1"/>
</dbReference>
<name>A0ABP4Q857_9ACTN</name>
<dbReference type="InterPro" id="IPR001647">
    <property type="entry name" value="HTH_TetR"/>
</dbReference>
<keyword evidence="7" id="KW-1185">Reference proteome</keyword>
<dbReference type="InterPro" id="IPR050109">
    <property type="entry name" value="HTH-type_TetR-like_transc_reg"/>
</dbReference>
<evidence type="ECO:0000256" key="1">
    <source>
        <dbReference type="ARBA" id="ARBA00023015"/>
    </source>
</evidence>
<keyword evidence="2 4" id="KW-0238">DNA-binding</keyword>
<reference evidence="7" key="1">
    <citation type="journal article" date="2019" name="Int. J. Syst. Evol. Microbiol.">
        <title>The Global Catalogue of Microorganisms (GCM) 10K type strain sequencing project: providing services to taxonomists for standard genome sequencing and annotation.</title>
        <authorList>
            <consortium name="The Broad Institute Genomics Platform"/>
            <consortium name="The Broad Institute Genome Sequencing Center for Infectious Disease"/>
            <person name="Wu L."/>
            <person name="Ma J."/>
        </authorList>
    </citation>
    <scope>NUCLEOTIDE SEQUENCE [LARGE SCALE GENOMIC DNA]</scope>
    <source>
        <strain evidence="7">JCM 14969</strain>
    </source>
</reference>
<dbReference type="InterPro" id="IPR009057">
    <property type="entry name" value="Homeodomain-like_sf"/>
</dbReference>
<proteinExistence type="predicted"/>
<keyword evidence="3" id="KW-0804">Transcription</keyword>
<organism evidence="6 7">
    <name type="scientific">Kribbella sancticallisti</name>
    <dbReference type="NCBI Taxonomy" id="460087"/>
    <lineage>
        <taxon>Bacteria</taxon>
        <taxon>Bacillati</taxon>
        <taxon>Actinomycetota</taxon>
        <taxon>Actinomycetes</taxon>
        <taxon>Propionibacteriales</taxon>
        <taxon>Kribbellaceae</taxon>
        <taxon>Kribbella</taxon>
    </lineage>
</organism>
<dbReference type="PANTHER" id="PTHR30055">
    <property type="entry name" value="HTH-TYPE TRANSCRIPTIONAL REGULATOR RUTR"/>
    <property type="match status" value="1"/>
</dbReference>
<dbReference type="Gene3D" id="1.10.357.10">
    <property type="entry name" value="Tetracycline Repressor, domain 2"/>
    <property type="match status" value="1"/>
</dbReference>
<sequence>MSEISETRTRRRRADAERSRSAILAAAVEVLSEEPDAGLERVATAAGITRQTVYAHFPSRDALLVAIADRLTAEVLAAYGEPDLESGSAIDALVRLIDTGRRFAEHYPVRLYPAAATGDEERHEPVADLLTRIVRHGQTTGEFTQELPVGWLVTCVVTLGHAAADLPARKAKATLHTTLRRLLTGQQ</sequence>
<dbReference type="RefSeq" id="WP_344220669.1">
    <property type="nucleotide sequence ID" value="NZ_BAAAOS010000053.1"/>
</dbReference>
<dbReference type="SUPFAM" id="SSF48498">
    <property type="entry name" value="Tetracyclin repressor-like, C-terminal domain"/>
    <property type="match status" value="1"/>
</dbReference>